<dbReference type="RefSeq" id="WP_208895119.1">
    <property type="nucleotide sequence ID" value="NZ_CP009770.1"/>
</dbReference>
<dbReference type="PATRIC" id="fig|42094.4.peg.145"/>
<protein>
    <recommendedName>
        <fullName evidence="2">NusB/RsmB/TIM44 domain-containing protein</fullName>
    </recommendedName>
</protein>
<reference evidence="3 4" key="1">
    <citation type="journal article" date="2015" name="Genome Announc.">
        <title>Genome Sequence of Ureaplasma diversum Strain ATCC 49782.</title>
        <authorList>
            <person name="Marques L.M."/>
            <person name="Guimaraes A.M."/>
            <person name="Martins H.B."/>
            <person name="Rezende I.S."/>
            <person name="Barbosa M.S."/>
            <person name="Campos G.B."/>
            <person name="do Nascimento N.C."/>
            <person name="Dos Santos A.P."/>
            <person name="Amorim A.T."/>
            <person name="Santos V.M."/>
            <person name="Messick J.B."/>
            <person name="Timenetsky J."/>
        </authorList>
    </citation>
    <scope>NUCLEOTIDE SEQUENCE [LARGE SCALE GENOMIC DNA]</scope>
    <source>
        <strain evidence="3 4">ATCC 49782</strain>
    </source>
</reference>
<dbReference type="GO" id="GO:0006355">
    <property type="term" value="P:regulation of DNA-templated transcription"/>
    <property type="evidence" value="ECO:0007669"/>
    <property type="project" value="InterPro"/>
</dbReference>
<evidence type="ECO:0000313" key="4">
    <source>
        <dbReference type="Proteomes" id="UP000032261"/>
    </source>
</evidence>
<dbReference type="Gene3D" id="1.10.940.10">
    <property type="entry name" value="NusB-like"/>
    <property type="match status" value="1"/>
</dbReference>
<feature type="domain" description="NusB/RsmB/TIM44" evidence="2">
    <location>
        <begin position="49"/>
        <end position="127"/>
    </location>
</feature>
<proteinExistence type="predicted"/>
<dbReference type="SUPFAM" id="SSF48013">
    <property type="entry name" value="NusB-like"/>
    <property type="match status" value="1"/>
</dbReference>
<gene>
    <name evidence="3" type="ORF">JM47_00790</name>
</gene>
<evidence type="ECO:0000313" key="3">
    <source>
        <dbReference type="EMBL" id="AJQ45181.1"/>
    </source>
</evidence>
<dbReference type="EMBL" id="CP009770">
    <property type="protein sequence ID" value="AJQ45181.1"/>
    <property type="molecule type" value="Genomic_DNA"/>
</dbReference>
<dbReference type="InterPro" id="IPR035926">
    <property type="entry name" value="NusB-like_sf"/>
</dbReference>
<name>A0A0C5RB93_9BACT</name>
<evidence type="ECO:0000259" key="2">
    <source>
        <dbReference type="Pfam" id="PF01029"/>
    </source>
</evidence>
<dbReference type="AlphaFoldDB" id="A0A0C5RB93"/>
<dbReference type="STRING" id="42094.JM47_00790"/>
<keyword evidence="1" id="KW-0694">RNA-binding</keyword>
<dbReference type="KEGG" id="ude:JM47_00790"/>
<dbReference type="InterPro" id="IPR006027">
    <property type="entry name" value="NusB_RsmB_TIM44"/>
</dbReference>
<dbReference type="HOGENOM" id="CLU_087843_3_2_14"/>
<evidence type="ECO:0000256" key="1">
    <source>
        <dbReference type="ARBA" id="ARBA00022884"/>
    </source>
</evidence>
<accession>A0A0C5RB93</accession>
<sequence>MRTQWQKRVKLFQFSYAFLQNKNDPLKMVENALLHFDFSDEWLKAAEFVIAECDQIINLIKPFLNTNWSWERLSLVDRSLLIAAYAESIIIKTPKDVLIDQTIITAKNFGDAISFQYINAILDRLIK</sequence>
<dbReference type="GO" id="GO:0003723">
    <property type="term" value="F:RNA binding"/>
    <property type="evidence" value="ECO:0007669"/>
    <property type="project" value="UniProtKB-KW"/>
</dbReference>
<dbReference type="Pfam" id="PF01029">
    <property type="entry name" value="NusB"/>
    <property type="match status" value="1"/>
</dbReference>
<dbReference type="Proteomes" id="UP000032261">
    <property type="component" value="Chromosome"/>
</dbReference>
<organism evidence="3 4">
    <name type="scientific">Ureaplasma diversum</name>
    <dbReference type="NCBI Taxonomy" id="42094"/>
    <lineage>
        <taxon>Bacteria</taxon>
        <taxon>Bacillati</taxon>
        <taxon>Mycoplasmatota</taxon>
        <taxon>Mycoplasmoidales</taxon>
        <taxon>Mycoplasmoidaceae</taxon>
        <taxon>Ureaplasma</taxon>
    </lineage>
</organism>